<evidence type="ECO:0000313" key="11">
    <source>
        <dbReference type="Proteomes" id="UP000245119"/>
    </source>
</evidence>
<dbReference type="Proteomes" id="UP000245119">
    <property type="component" value="Linkage Group LG1"/>
</dbReference>
<evidence type="ECO:0000256" key="7">
    <source>
        <dbReference type="SAM" id="MobiDB-lite"/>
    </source>
</evidence>
<evidence type="ECO:0000256" key="5">
    <source>
        <dbReference type="ARBA" id="ARBA00022989"/>
    </source>
</evidence>
<dbReference type="AlphaFoldDB" id="A0A2T7Q0C5"/>
<dbReference type="PANTHER" id="PTHR22950">
    <property type="entry name" value="AMINO ACID TRANSPORTER"/>
    <property type="match status" value="1"/>
</dbReference>
<feature type="compositionally biased region" description="Basic and acidic residues" evidence="7">
    <location>
        <begin position="506"/>
        <end position="528"/>
    </location>
</feature>
<keyword evidence="11" id="KW-1185">Reference proteome</keyword>
<dbReference type="STRING" id="400727.A0A2T7Q0C5"/>
<feature type="transmembrane region" description="Helical" evidence="8">
    <location>
        <begin position="382"/>
        <end position="402"/>
    </location>
</feature>
<keyword evidence="6 8" id="KW-0472">Membrane</keyword>
<feature type="transmembrane region" description="Helical" evidence="8">
    <location>
        <begin position="348"/>
        <end position="370"/>
    </location>
</feature>
<dbReference type="GO" id="GO:0015179">
    <property type="term" value="F:L-amino acid transmembrane transporter activity"/>
    <property type="evidence" value="ECO:0007669"/>
    <property type="project" value="TreeGrafter"/>
</dbReference>
<proteinExistence type="predicted"/>
<evidence type="ECO:0000313" key="10">
    <source>
        <dbReference type="EMBL" id="PVD39100.1"/>
    </source>
</evidence>
<feature type="transmembrane region" description="Helical" evidence="8">
    <location>
        <begin position="275"/>
        <end position="303"/>
    </location>
</feature>
<name>A0A2T7Q0C5_POMCA</name>
<feature type="region of interest" description="Disordered" evidence="7">
    <location>
        <begin position="410"/>
        <end position="465"/>
    </location>
</feature>
<evidence type="ECO:0000259" key="9">
    <source>
        <dbReference type="Pfam" id="PF01490"/>
    </source>
</evidence>
<dbReference type="OrthoDB" id="513400at2759"/>
<organism evidence="10 11">
    <name type="scientific">Pomacea canaliculata</name>
    <name type="common">Golden apple snail</name>
    <dbReference type="NCBI Taxonomy" id="400727"/>
    <lineage>
        <taxon>Eukaryota</taxon>
        <taxon>Metazoa</taxon>
        <taxon>Spiralia</taxon>
        <taxon>Lophotrochozoa</taxon>
        <taxon>Mollusca</taxon>
        <taxon>Gastropoda</taxon>
        <taxon>Caenogastropoda</taxon>
        <taxon>Architaenioglossa</taxon>
        <taxon>Ampullarioidea</taxon>
        <taxon>Ampullariidae</taxon>
        <taxon>Pomacea</taxon>
    </lineage>
</organism>
<feature type="domain" description="Amino acid transporter transmembrane" evidence="9">
    <location>
        <begin position="11"/>
        <end position="398"/>
    </location>
</feature>
<comment type="subcellular location">
    <subcellularLocation>
        <location evidence="1">Membrane</location>
        <topology evidence="1">Multi-pass membrane protein</topology>
    </subcellularLocation>
</comment>
<evidence type="ECO:0000256" key="4">
    <source>
        <dbReference type="ARBA" id="ARBA00022970"/>
    </source>
</evidence>
<keyword evidence="2" id="KW-0813">Transport</keyword>
<comment type="caution">
    <text evidence="10">The sequence shown here is derived from an EMBL/GenBank/DDBJ whole genome shotgun (WGS) entry which is preliminary data.</text>
</comment>
<evidence type="ECO:0000256" key="2">
    <source>
        <dbReference type="ARBA" id="ARBA00022448"/>
    </source>
</evidence>
<dbReference type="InterPro" id="IPR013057">
    <property type="entry name" value="AA_transpt_TM"/>
</dbReference>
<feature type="transmembrane region" description="Helical" evidence="8">
    <location>
        <begin position="124"/>
        <end position="143"/>
    </location>
</feature>
<evidence type="ECO:0000256" key="8">
    <source>
        <dbReference type="SAM" id="Phobius"/>
    </source>
</evidence>
<evidence type="ECO:0000256" key="1">
    <source>
        <dbReference type="ARBA" id="ARBA00004141"/>
    </source>
</evidence>
<keyword evidence="3 8" id="KW-0812">Transmembrane</keyword>
<feature type="transmembrane region" description="Helical" evidence="8">
    <location>
        <begin position="35"/>
        <end position="58"/>
    </location>
</feature>
<evidence type="ECO:0000256" key="6">
    <source>
        <dbReference type="ARBA" id="ARBA00023136"/>
    </source>
</evidence>
<feature type="compositionally biased region" description="Low complexity" evidence="7">
    <location>
        <begin position="678"/>
        <end position="699"/>
    </location>
</feature>
<feature type="transmembrane region" description="Helical" evidence="8">
    <location>
        <begin position="191"/>
        <end position="213"/>
    </location>
</feature>
<feature type="transmembrane region" description="Helical" evidence="8">
    <location>
        <begin position="323"/>
        <end position="342"/>
    </location>
</feature>
<keyword evidence="5 8" id="KW-1133">Transmembrane helix</keyword>
<gene>
    <name evidence="10" type="ORF">C0Q70_01728</name>
</gene>
<dbReference type="GO" id="GO:0016020">
    <property type="term" value="C:membrane"/>
    <property type="evidence" value="ECO:0007669"/>
    <property type="project" value="UniProtKB-SubCell"/>
</dbReference>
<feature type="compositionally biased region" description="Polar residues" evidence="7">
    <location>
        <begin position="667"/>
        <end position="677"/>
    </location>
</feature>
<reference evidence="10 11" key="1">
    <citation type="submission" date="2018-04" db="EMBL/GenBank/DDBJ databases">
        <title>The genome of golden apple snail Pomacea canaliculata provides insight into stress tolerance and invasive adaptation.</title>
        <authorList>
            <person name="Liu C."/>
            <person name="Liu B."/>
            <person name="Ren Y."/>
            <person name="Zhang Y."/>
            <person name="Wang H."/>
            <person name="Li S."/>
            <person name="Jiang F."/>
            <person name="Yin L."/>
            <person name="Zhang G."/>
            <person name="Qian W."/>
            <person name="Fan W."/>
        </authorList>
    </citation>
    <scope>NUCLEOTIDE SEQUENCE [LARGE SCALE GENOMIC DNA]</scope>
    <source>
        <strain evidence="10">SZHN2017</strain>
        <tissue evidence="10">Muscle</tissue>
    </source>
</reference>
<feature type="transmembrane region" description="Helical" evidence="8">
    <location>
        <begin position="7"/>
        <end position="29"/>
    </location>
</feature>
<feature type="region of interest" description="Disordered" evidence="7">
    <location>
        <begin position="497"/>
        <end position="532"/>
    </location>
</feature>
<feature type="compositionally biased region" description="Basic and acidic residues" evidence="7">
    <location>
        <begin position="557"/>
        <end position="568"/>
    </location>
</feature>
<evidence type="ECO:0000256" key="3">
    <source>
        <dbReference type="ARBA" id="ARBA00022692"/>
    </source>
</evidence>
<dbReference type="PANTHER" id="PTHR22950:SF646">
    <property type="entry name" value="SODIUM-COUPLED NEUTRAL AMINO ACID TRANSPORTER 10-RELATED"/>
    <property type="match status" value="1"/>
</dbReference>
<feature type="transmembrane region" description="Helical" evidence="8">
    <location>
        <begin position="83"/>
        <end position="104"/>
    </location>
</feature>
<accession>A0A2T7Q0C5</accession>
<protein>
    <recommendedName>
        <fullName evidence="9">Amino acid transporter transmembrane domain-containing protein</fullName>
    </recommendedName>
</protein>
<dbReference type="EMBL" id="PZQS01000001">
    <property type="protein sequence ID" value="PVD39100.1"/>
    <property type="molecule type" value="Genomic_DNA"/>
</dbReference>
<feature type="region of interest" description="Disordered" evidence="7">
    <location>
        <begin position="557"/>
        <end position="715"/>
    </location>
</feature>
<feature type="transmembrane region" description="Helical" evidence="8">
    <location>
        <begin position="152"/>
        <end position="171"/>
    </location>
</feature>
<dbReference type="Pfam" id="PF01490">
    <property type="entry name" value="Aa_trans"/>
    <property type="match status" value="1"/>
</dbReference>
<feature type="compositionally biased region" description="Basic and acidic residues" evidence="7">
    <location>
        <begin position="432"/>
        <end position="456"/>
    </location>
</feature>
<feature type="transmembrane region" description="Helical" evidence="8">
    <location>
        <begin position="234"/>
        <end position="255"/>
    </location>
</feature>
<sequence>MKSEGELNWPFVINLGNSIIGVSILAMPFCFKQCGIILGSLVLLFCTWLTLASCRLLVKAGIVSHRRSYEFLAYHTYGAPGKFVVEVCMIGMQIGTLIAQIVVIGDLGPDIINTLFGVEKTANTRLYLMLTLCLCVGLPLGLIKDMRSVSRVSTICVMFYTTFIVYILFISGKNLMSGTWYTHVNFWRKEGIFQCLPIFSFSFGCQTQLFILYEALPEPSLHAIKGIINSAVSLCALAYFMVSFRLVFLGYVTFYEGNIPGDVMKLFPSTFGANVMKLGFVLSIAITFPVIIFPCRASIYTLVFQKKMKHGDDVIGNYIPEQIFKAITIGIVLVSTITGILIPNVEFILGLNGAITGTLICYIFPALFFLHVMSSKAEGKTIAQIVLALGLVFLLVSTFTTLKTPDSSQVQQSAGIPDHLSHHLAGNPEIDSNWHKDQLDSVKKDGAKADIEKRVEPPNPQEDLAKKAIGNNIVAEEKGPKPLDQHDTDDVNRAKQFPAEGAQDQAAKEGRGGDKADLERHDDKRRQQELLAALEAQRAEQERLLIEQKAVLQELKDHKKEHEIDGPEKQIQQVANDQKPGQAFPVDQKVDQNIIPQQPNDVQAKPMPHQDHQQQEQPVVIANEVAPQQQKQPLQDVGDPQNLQSQQELQVDKLPGPVQNVPEQVKDQIQQQQNLVKQPQIPDQQPQAQAQEVPQQEQVLPGAKSGQADLAQQPGIAVQQDQVPIIPENVKIDAVRSKREVVGNVMPVVSPVEKHISTKGEVEKTGARKDLVVPMKSSSVDDQGDKEEMRRRLKEAGYEDAVADHVPDLDMSKVVQSIVNQGIVIRSLKDHRD</sequence>
<keyword evidence="4" id="KW-0029">Amino-acid transport</keyword>